<evidence type="ECO:0000256" key="1">
    <source>
        <dbReference type="SAM" id="MobiDB-lite"/>
    </source>
</evidence>
<organism evidence="3 4">
    <name type="scientific">Mediterraneibacter gnavus</name>
    <name type="common">Ruminococcus gnavus</name>
    <dbReference type="NCBI Taxonomy" id="33038"/>
    <lineage>
        <taxon>Bacteria</taxon>
        <taxon>Bacillati</taxon>
        <taxon>Bacillota</taxon>
        <taxon>Clostridia</taxon>
        <taxon>Lachnospirales</taxon>
        <taxon>Lachnospiraceae</taxon>
        <taxon>Mediterraneibacter</taxon>
    </lineage>
</organism>
<reference evidence="2" key="2">
    <citation type="submission" date="2021-10" db="EMBL/GenBank/DDBJ databases">
        <title>Collection of gut derived symbiotic bacterial strains cultured from healthy donors.</title>
        <authorList>
            <person name="Lin H."/>
            <person name="Littmann E."/>
            <person name="Claire K."/>
            <person name="Pamer E."/>
        </authorList>
    </citation>
    <scope>NUCLEOTIDE SEQUENCE</scope>
    <source>
        <strain evidence="2">MSK.23.18</strain>
    </source>
</reference>
<comment type="caution">
    <text evidence="3">The sequence shown here is derived from an EMBL/GenBank/DDBJ whole genome shotgun (WGS) entry which is preliminary data.</text>
</comment>
<feature type="compositionally biased region" description="Polar residues" evidence="1">
    <location>
        <begin position="1"/>
        <end position="12"/>
    </location>
</feature>
<feature type="compositionally biased region" description="Basic residues" evidence="1">
    <location>
        <begin position="13"/>
        <end position="23"/>
    </location>
</feature>
<evidence type="ECO:0000313" key="2">
    <source>
        <dbReference type="EMBL" id="MCB5619136.1"/>
    </source>
</evidence>
<dbReference type="EMBL" id="JAJBOM010000009">
    <property type="protein sequence ID" value="MCB5619136.1"/>
    <property type="molecule type" value="Genomic_DNA"/>
</dbReference>
<dbReference type="Proteomes" id="UP001297370">
    <property type="component" value="Unassembled WGS sequence"/>
</dbReference>
<name>A0A3E4UXJ0_MEDGN</name>
<dbReference type="Proteomes" id="UP000260808">
    <property type="component" value="Unassembled WGS sequence"/>
</dbReference>
<dbReference type="EMBL" id="QSSX01000053">
    <property type="protein sequence ID" value="RGM19002.1"/>
    <property type="molecule type" value="Genomic_DNA"/>
</dbReference>
<dbReference type="Gene3D" id="2.130.10.10">
    <property type="entry name" value="YVTN repeat-like/Quinoprotein amine dehydrogenase"/>
    <property type="match status" value="1"/>
</dbReference>
<accession>A0A3E4UXJ0</accession>
<evidence type="ECO:0000313" key="4">
    <source>
        <dbReference type="Proteomes" id="UP000260808"/>
    </source>
</evidence>
<reference evidence="3 4" key="1">
    <citation type="submission" date="2018-08" db="EMBL/GenBank/DDBJ databases">
        <title>A genome reference for cultivated species of the human gut microbiota.</title>
        <authorList>
            <person name="Zou Y."/>
            <person name="Xue W."/>
            <person name="Luo G."/>
        </authorList>
    </citation>
    <scope>NUCLEOTIDE SEQUENCE [LARGE SCALE GENOMIC DNA]</scope>
    <source>
        <strain evidence="3 4">TF01-20-2</strain>
    </source>
</reference>
<proteinExistence type="predicted"/>
<dbReference type="AlphaFoldDB" id="A0A3E4UXJ0"/>
<dbReference type="InterPro" id="IPR015943">
    <property type="entry name" value="WD40/YVTN_repeat-like_dom_sf"/>
</dbReference>
<gene>
    <name evidence="3" type="ORF">DXC31_15100</name>
    <name evidence="2" type="ORF">LIQ08_08160</name>
</gene>
<feature type="region of interest" description="Disordered" evidence="1">
    <location>
        <begin position="1"/>
        <end position="24"/>
    </location>
</feature>
<dbReference type="RefSeq" id="WP_118315606.1">
    <property type="nucleotide sequence ID" value="NZ_JAAIQY010000009.1"/>
</dbReference>
<protein>
    <submittedName>
        <fullName evidence="2">Exo-alpha-sialidase</fullName>
    </submittedName>
</protein>
<sequence>MCHSKNTPWSGSRKSKQTSKRITKTQYDPNAEVDYLDSQMKRIPFIAQMKALDFERYKVQYRQDGRLEAGMPVIEGRDQEALPGNSETVMQTDYKFLQDGLFLTDDSGETWISSGLTKEQIESTTEVYGKGNLLPENSIYSDGNGMFAVFWGEVPVLHLSKDDGKTWEDIEFAENYPRFCKSRIVRFLDPENGYVGLGTDWSMGTGGATFVGWTHDGGTTWKTTSIPVEGGLILSGLAFADMQNGMLTMDSQFGDNSWPRVFVTNDAGNQFREIEMPWETIPEDMTFLNKVDSLTYENGVYHLTLGQGEYGNMKADFTGVSLDGEWTFEKSYIGTIHTRW</sequence>
<evidence type="ECO:0000313" key="3">
    <source>
        <dbReference type="EMBL" id="RGM19002.1"/>
    </source>
</evidence>
<dbReference type="SUPFAM" id="SSF110296">
    <property type="entry name" value="Oligoxyloglucan reducing end-specific cellobiohydrolase"/>
    <property type="match status" value="1"/>
</dbReference>